<dbReference type="Proteomes" id="UP000075880">
    <property type="component" value="Unassembled WGS sequence"/>
</dbReference>
<proteinExistence type="predicted"/>
<protein>
    <submittedName>
        <fullName evidence="3">Uncharacterized protein</fullName>
    </submittedName>
</protein>
<keyword evidence="2" id="KW-0732">Signal</keyword>
<keyword evidence="4" id="KW-1185">Reference proteome</keyword>
<reference evidence="3" key="1">
    <citation type="submission" date="2024-04" db="UniProtKB">
        <authorList>
            <consortium name="EnsemblMetazoa"/>
        </authorList>
    </citation>
    <scope>IDENTIFICATION</scope>
    <source>
        <strain evidence="3">EBRO</strain>
    </source>
</reference>
<evidence type="ECO:0000313" key="3">
    <source>
        <dbReference type="EnsemblMetazoa" id="ENSAATROPP010323"/>
    </source>
</evidence>
<evidence type="ECO:0000313" key="4">
    <source>
        <dbReference type="Proteomes" id="UP000075880"/>
    </source>
</evidence>
<feature type="signal peptide" evidence="2">
    <location>
        <begin position="1"/>
        <end position="24"/>
    </location>
</feature>
<name>A0AAG5DHY6_ANOAO</name>
<organism evidence="3 4">
    <name type="scientific">Anopheles atroparvus</name>
    <name type="common">European mosquito</name>
    <dbReference type="NCBI Taxonomy" id="41427"/>
    <lineage>
        <taxon>Eukaryota</taxon>
        <taxon>Metazoa</taxon>
        <taxon>Ecdysozoa</taxon>
        <taxon>Arthropoda</taxon>
        <taxon>Hexapoda</taxon>
        <taxon>Insecta</taxon>
        <taxon>Pterygota</taxon>
        <taxon>Neoptera</taxon>
        <taxon>Endopterygota</taxon>
        <taxon>Diptera</taxon>
        <taxon>Nematocera</taxon>
        <taxon>Culicoidea</taxon>
        <taxon>Culicidae</taxon>
        <taxon>Anophelinae</taxon>
        <taxon>Anopheles</taxon>
    </lineage>
</organism>
<feature type="region of interest" description="Disordered" evidence="1">
    <location>
        <begin position="27"/>
        <end position="48"/>
    </location>
</feature>
<evidence type="ECO:0000256" key="1">
    <source>
        <dbReference type="SAM" id="MobiDB-lite"/>
    </source>
</evidence>
<accession>A0AAG5DHY6</accession>
<feature type="chain" id="PRO_5042496862" evidence="2">
    <location>
        <begin position="25"/>
        <end position="108"/>
    </location>
</feature>
<dbReference type="AlphaFoldDB" id="A0AAG5DHY6"/>
<sequence length="108" mass="11587">MANTLCTICFCNLAIILLLPASSGQWTSHQQSEDRNSQTPGGSGGSGFGYELLRNQLDEMQGGISQLQQNAGRCGEYEAGIATLQTGITALLRRLEGIEKTLKGNQRV</sequence>
<dbReference type="EnsemblMetazoa" id="ENSAATROPT011417">
    <property type="protein sequence ID" value="ENSAATROPP010323"/>
    <property type="gene ID" value="ENSAATROPG009302"/>
</dbReference>
<evidence type="ECO:0000256" key="2">
    <source>
        <dbReference type="SAM" id="SignalP"/>
    </source>
</evidence>